<dbReference type="InterPro" id="IPR049941">
    <property type="entry name" value="LPLAT_7/PORCN-like"/>
</dbReference>
<dbReference type="GO" id="GO:0044233">
    <property type="term" value="C:mitochondria-associated endoplasmic reticulum membrane contact site"/>
    <property type="evidence" value="ECO:0007669"/>
    <property type="project" value="TreeGrafter"/>
</dbReference>
<evidence type="ECO:0000256" key="10">
    <source>
        <dbReference type="ARBA" id="ARBA00025707"/>
    </source>
</evidence>
<keyword evidence="5 18" id="KW-0812">Transmembrane</keyword>
<name>A0AAV7B608_ENGPU</name>
<dbReference type="InterPro" id="IPR004299">
    <property type="entry name" value="MBOAT_fam"/>
</dbReference>
<evidence type="ECO:0000256" key="13">
    <source>
        <dbReference type="ARBA" id="ARBA00041626"/>
    </source>
</evidence>
<evidence type="ECO:0000256" key="17">
    <source>
        <dbReference type="ARBA" id="ARBA00093678"/>
    </source>
</evidence>
<dbReference type="GO" id="GO:0030258">
    <property type="term" value="P:lipid modification"/>
    <property type="evidence" value="ECO:0007669"/>
    <property type="project" value="TreeGrafter"/>
</dbReference>
<keyword evidence="8 18" id="KW-0472">Membrane</keyword>
<organism evidence="19 20">
    <name type="scientific">Engystomops pustulosus</name>
    <name type="common">Tungara frog</name>
    <name type="synonym">Physalaemus pustulosus</name>
    <dbReference type="NCBI Taxonomy" id="76066"/>
    <lineage>
        <taxon>Eukaryota</taxon>
        <taxon>Metazoa</taxon>
        <taxon>Chordata</taxon>
        <taxon>Craniata</taxon>
        <taxon>Vertebrata</taxon>
        <taxon>Euteleostomi</taxon>
        <taxon>Amphibia</taxon>
        <taxon>Batrachia</taxon>
        <taxon>Anura</taxon>
        <taxon>Neobatrachia</taxon>
        <taxon>Hyloidea</taxon>
        <taxon>Leptodactylidae</taxon>
        <taxon>Leiuperinae</taxon>
        <taxon>Engystomops</taxon>
    </lineage>
</organism>
<keyword evidence="4" id="KW-0808">Transferase</keyword>
<feature type="transmembrane region" description="Helical" evidence="18">
    <location>
        <begin position="56"/>
        <end position="73"/>
    </location>
</feature>
<comment type="pathway">
    <text evidence="10">Phospholipid metabolism.</text>
</comment>
<comment type="similarity">
    <text evidence="3">Belongs to the membrane-bound acyltransferase family.</text>
</comment>
<evidence type="ECO:0000256" key="15">
    <source>
        <dbReference type="ARBA" id="ARBA00049211"/>
    </source>
</evidence>
<dbReference type="GO" id="GO:0005789">
    <property type="term" value="C:endoplasmic reticulum membrane"/>
    <property type="evidence" value="ECO:0007669"/>
    <property type="project" value="UniProtKB-SubCell"/>
</dbReference>
<protein>
    <recommendedName>
        <fullName evidence="14">Leukocyte receptor cluster member 4</fullName>
    </recommendedName>
    <alternativeName>
        <fullName evidence="17">Lysophospholipid acyltransferase 7</fullName>
    </alternativeName>
    <alternativeName>
        <fullName evidence="13">Membrane-bound O-acyltransferase domain-containing protein 7</fullName>
    </alternativeName>
</protein>
<evidence type="ECO:0000313" key="19">
    <source>
        <dbReference type="EMBL" id="KAG8567957.1"/>
    </source>
</evidence>
<feature type="transmembrane region" description="Helical" evidence="18">
    <location>
        <begin position="106"/>
        <end position="126"/>
    </location>
</feature>
<evidence type="ECO:0000256" key="1">
    <source>
        <dbReference type="ARBA" id="ARBA00004477"/>
    </source>
</evidence>
<evidence type="ECO:0000256" key="12">
    <source>
        <dbReference type="ARBA" id="ARBA00036730"/>
    </source>
</evidence>
<feature type="transmembrane region" description="Helical" evidence="18">
    <location>
        <begin position="7"/>
        <end position="27"/>
    </location>
</feature>
<comment type="pathway">
    <text evidence="2">Lipid metabolism; phospholipid metabolism.</text>
</comment>
<evidence type="ECO:0000256" key="16">
    <source>
        <dbReference type="ARBA" id="ARBA00049362"/>
    </source>
</evidence>
<evidence type="ECO:0000256" key="8">
    <source>
        <dbReference type="ARBA" id="ARBA00023136"/>
    </source>
</evidence>
<evidence type="ECO:0000256" key="3">
    <source>
        <dbReference type="ARBA" id="ARBA00010323"/>
    </source>
</evidence>
<keyword evidence="20" id="KW-1185">Reference proteome</keyword>
<evidence type="ECO:0000256" key="11">
    <source>
        <dbReference type="ARBA" id="ARBA00035964"/>
    </source>
</evidence>
<gene>
    <name evidence="19" type="ORF">GDO81_013845</name>
</gene>
<dbReference type="GO" id="GO:0071617">
    <property type="term" value="F:lysophospholipid acyltransferase activity"/>
    <property type="evidence" value="ECO:0007669"/>
    <property type="project" value="TreeGrafter"/>
</dbReference>
<comment type="subcellular location">
    <subcellularLocation>
        <location evidence="1">Endoplasmic reticulum membrane</location>
        <topology evidence="1">Multi-pass membrane protein</topology>
    </subcellularLocation>
</comment>
<comment type="catalytic activity">
    <reaction evidence="16">
        <text>1-octadecanoyl-sn-glycero-3-phospho-(1D-myo-inositol) + (5Z,8Z,11Z,14Z)-eicosatetraenoyl-CoA = 1-octadecanoyl-2-(5Z,8Z,11Z,14Z-eicosatetraenoyl)-sn-glycero-3-phospho-(1D-myo-inositol) + CoA</text>
        <dbReference type="Rhea" id="RHEA:36835"/>
        <dbReference type="ChEBI" id="CHEBI:57287"/>
        <dbReference type="ChEBI" id="CHEBI:57368"/>
        <dbReference type="ChEBI" id="CHEBI:74243"/>
        <dbReference type="ChEBI" id="CHEBI:133606"/>
    </reaction>
    <physiologicalReaction direction="left-to-right" evidence="16">
        <dbReference type="Rhea" id="RHEA:36836"/>
    </physiologicalReaction>
</comment>
<evidence type="ECO:0000256" key="2">
    <source>
        <dbReference type="ARBA" id="ARBA00005074"/>
    </source>
</evidence>
<keyword evidence="9" id="KW-0012">Acyltransferase</keyword>
<accession>A0AAV7B608</accession>
<feature type="transmembrane region" description="Helical" evidence="18">
    <location>
        <begin position="80"/>
        <end position="100"/>
    </location>
</feature>
<feature type="transmembrane region" description="Helical" evidence="18">
    <location>
        <begin position="199"/>
        <end position="217"/>
    </location>
</feature>
<evidence type="ECO:0000256" key="5">
    <source>
        <dbReference type="ARBA" id="ARBA00022692"/>
    </source>
</evidence>
<dbReference type="EMBL" id="WNYA01000006">
    <property type="protein sequence ID" value="KAG8567957.1"/>
    <property type="molecule type" value="Genomic_DNA"/>
</dbReference>
<evidence type="ECO:0000256" key="6">
    <source>
        <dbReference type="ARBA" id="ARBA00022824"/>
    </source>
</evidence>
<dbReference type="Proteomes" id="UP000824782">
    <property type="component" value="Unassembled WGS sequence"/>
</dbReference>
<feature type="transmembrane region" description="Helical" evidence="18">
    <location>
        <begin position="290"/>
        <end position="309"/>
    </location>
</feature>
<evidence type="ECO:0000313" key="20">
    <source>
        <dbReference type="Proteomes" id="UP000824782"/>
    </source>
</evidence>
<keyword evidence="6" id="KW-0256">Endoplasmic reticulum</keyword>
<dbReference type="GO" id="GO:0006661">
    <property type="term" value="P:phosphatidylinositol biosynthetic process"/>
    <property type="evidence" value="ECO:0007669"/>
    <property type="project" value="TreeGrafter"/>
</dbReference>
<sequence length="330" mass="38702">MIPKIPSLLEIFLYSYCYIGLMTGPFYRFKTYHDWLYQIGSQDIPSWKPMLSRLKPAPVFGILFLIVSHYFPLEYVKKDEFYECSFLYRLFYMVPIFFVFRMRFYVAWIFAECGCIAAAFGAYPIAAKSRSGGGPTVEYALLERDVHGSKVNTEYDYETVKNIDCYGADFCVKVKDGMRCWNMSVQWWLAQYIYKNSPVKSFVFGSAWTMLISAYWHGIHPGYYLSFLTIPLCLASEGAMDAGLRRRLSDSGKLVFDWVHWFLKMRAYDYMCMGFVLLTFWDTVRYWQSIYFAIHVVAVFFLIVGKVLAMTAPRAPRNSKEEKEEKKKEK</sequence>
<proteinExistence type="inferred from homology"/>
<comment type="catalytic activity">
    <reaction evidence="11">
        <text>(5Z,8Z,11Z,14Z)-eicosatetraenoyl-CoA + 1-hexadecanoyl-sn-glycero-3-phosphocholine = 1-hexadecanoyl-2-(5Z,8Z,11Z,14Z-eicosatetraenoyl)-sn-glycero-3-phosphocholine + CoA</text>
        <dbReference type="Rhea" id="RHEA:35999"/>
        <dbReference type="ChEBI" id="CHEBI:57287"/>
        <dbReference type="ChEBI" id="CHEBI:57368"/>
        <dbReference type="ChEBI" id="CHEBI:72998"/>
        <dbReference type="ChEBI" id="CHEBI:73003"/>
    </reaction>
    <physiologicalReaction direction="left-to-right" evidence="11">
        <dbReference type="Rhea" id="RHEA:36000"/>
    </physiologicalReaction>
</comment>
<keyword evidence="7 18" id="KW-1133">Transmembrane helix</keyword>
<comment type="catalytic activity">
    <reaction evidence="15">
        <text>a 1-acyl-sn-glycero-3-phospho-(1D-myo-inositol) + (5Z,8Z,11Z,14Z)-eicosatetraenoyl-CoA = a 1-acyl-2-(5Z,8Z,11Z,14Z-eicosatetraenoyl)-sn-glycero-3-phospho-(1D-myo-inositol) + CoA</text>
        <dbReference type="Rhea" id="RHEA:37015"/>
        <dbReference type="ChEBI" id="CHEBI:57287"/>
        <dbReference type="ChEBI" id="CHEBI:57368"/>
        <dbReference type="ChEBI" id="CHEBI:64771"/>
        <dbReference type="ChEBI" id="CHEBI:75243"/>
    </reaction>
    <physiologicalReaction direction="left-to-right" evidence="15">
        <dbReference type="Rhea" id="RHEA:37016"/>
    </physiologicalReaction>
</comment>
<comment type="caution">
    <text evidence="19">The sequence shown here is derived from an EMBL/GenBank/DDBJ whole genome shotgun (WGS) entry which is preliminary data.</text>
</comment>
<evidence type="ECO:0000256" key="9">
    <source>
        <dbReference type="ARBA" id="ARBA00023315"/>
    </source>
</evidence>
<dbReference type="AlphaFoldDB" id="A0AAV7B608"/>
<evidence type="ECO:0000256" key="4">
    <source>
        <dbReference type="ARBA" id="ARBA00022679"/>
    </source>
</evidence>
<comment type="catalytic activity">
    <reaction evidence="12">
        <text>a 1-acyl-sn-glycero-3-phospho-(1D-myo-inositol) + an acyl-CoA = a 1,2-diacyl-sn-glycero-3-phospho-(1D-myo-inositol) + CoA</text>
        <dbReference type="Rhea" id="RHEA:33195"/>
        <dbReference type="ChEBI" id="CHEBI:57287"/>
        <dbReference type="ChEBI" id="CHEBI:57880"/>
        <dbReference type="ChEBI" id="CHEBI:58342"/>
        <dbReference type="ChEBI" id="CHEBI:64771"/>
    </reaction>
    <physiologicalReaction direction="left-to-right" evidence="12">
        <dbReference type="Rhea" id="RHEA:33196"/>
    </physiologicalReaction>
</comment>
<dbReference type="PANTHER" id="PTHR13906:SF16">
    <property type="entry name" value="LYSOPHOSPHOLIPID ACYLTRANSFERASE 7"/>
    <property type="match status" value="1"/>
</dbReference>
<evidence type="ECO:0000256" key="7">
    <source>
        <dbReference type="ARBA" id="ARBA00022989"/>
    </source>
</evidence>
<dbReference type="PANTHER" id="PTHR13906">
    <property type="entry name" value="PORCUPINE"/>
    <property type="match status" value="1"/>
</dbReference>
<evidence type="ECO:0000256" key="14">
    <source>
        <dbReference type="ARBA" id="ARBA00041667"/>
    </source>
</evidence>
<reference evidence="19" key="1">
    <citation type="thesis" date="2020" institute="ProQuest LLC" country="789 East Eisenhower Parkway, Ann Arbor, MI, USA">
        <title>Comparative Genomics and Chromosome Evolution.</title>
        <authorList>
            <person name="Mudd A.B."/>
        </authorList>
    </citation>
    <scope>NUCLEOTIDE SEQUENCE</scope>
    <source>
        <strain evidence="19">237g6f4</strain>
        <tissue evidence="19">Blood</tissue>
    </source>
</reference>
<evidence type="ECO:0000256" key="18">
    <source>
        <dbReference type="SAM" id="Phobius"/>
    </source>
</evidence>
<dbReference type="Pfam" id="PF03062">
    <property type="entry name" value="MBOAT"/>
    <property type="match status" value="1"/>
</dbReference>